<keyword evidence="2" id="KW-0808">Transferase</keyword>
<reference evidence="8 9" key="1">
    <citation type="submission" date="2016-10" db="EMBL/GenBank/DDBJ databases">
        <authorList>
            <person name="de Groot N.N."/>
        </authorList>
    </citation>
    <scope>NUCLEOTIDE SEQUENCE [LARGE SCALE GENOMIC DNA]</scope>
    <source>
        <strain evidence="8 9">Nm24</strain>
    </source>
</reference>
<dbReference type="AlphaFoldDB" id="A0A1I7ETM8"/>
<dbReference type="InterPro" id="IPR016633">
    <property type="entry name" value="EarP"/>
</dbReference>
<dbReference type="NCBIfam" id="TIGR03837">
    <property type="entry name" value="efp_Arg_rhamno"/>
    <property type="match status" value="1"/>
</dbReference>
<evidence type="ECO:0000256" key="5">
    <source>
        <dbReference type="ARBA" id="ARBA00024416"/>
    </source>
</evidence>
<dbReference type="EMBL" id="FPBL01000001">
    <property type="protein sequence ID" value="SFU27271.1"/>
    <property type="molecule type" value="Genomic_DNA"/>
</dbReference>
<keyword evidence="1" id="KW-0328">Glycosyltransferase</keyword>
<dbReference type="PIRSF" id="PIRSF015557">
    <property type="entry name" value="UCP015557"/>
    <property type="match status" value="1"/>
</dbReference>
<evidence type="ECO:0000256" key="6">
    <source>
        <dbReference type="ARBA" id="ARBA00030025"/>
    </source>
</evidence>
<sequence length="400" mass="45329">MSNKVMLQLIWLKKSKMVRWDIFCHVVDNYGDVGVCWRLACQLATEFGMTVRLLVDDLGSLQRIYPEIDSNLTVQHIRNIQILHWAKPFPDLVPADVVIEAFGCELPANYVTAMAAAPSQAADSADTKERAECMWINLEYLSAESWVEGCHRLASPHPRLPLTKYFFFPGFAAATGGVIREAGLFTQRDSLQSDPKKLWYELGIPVPASDETIVSLFCYDHAPVGHLLEAWVTSTSPVRCLLPEGVASRQAATWAGKSHLIAGDSVQRGNLVLQVIPFMSQENYDRLLWGCDCNFVRGEDSFMRAQWAARPVIWQIYLQQEDAHLPKLEAFLNLYCQGLVQEAAKALRALHQGWNNNEQLDWDNFWRYHKALQQHAIAWAEQLAQAPDLASNLVNFCRNR</sequence>
<comment type="catalytic activity">
    <reaction evidence="7">
        <text>dTDP-beta-L-rhamnose + L-arginyl-[protein] = N(omega)-(alpha-L-rhamnosyl)-L-arginyl-[protein] + dTDP + H(+)</text>
        <dbReference type="Rhea" id="RHEA:66692"/>
        <dbReference type="Rhea" id="RHEA-COMP:10532"/>
        <dbReference type="Rhea" id="RHEA-COMP:17096"/>
        <dbReference type="ChEBI" id="CHEBI:15378"/>
        <dbReference type="ChEBI" id="CHEBI:29965"/>
        <dbReference type="ChEBI" id="CHEBI:57510"/>
        <dbReference type="ChEBI" id="CHEBI:58369"/>
        <dbReference type="ChEBI" id="CHEBI:167445"/>
    </reaction>
    <physiologicalReaction direction="left-to-right" evidence="7">
        <dbReference type="Rhea" id="RHEA:66693"/>
    </physiologicalReaction>
</comment>
<proteinExistence type="inferred from homology"/>
<accession>A0A1I7ETM8</accession>
<organism evidence="8 9">
    <name type="scientific">Nitrosomonas eutropha</name>
    <dbReference type="NCBI Taxonomy" id="916"/>
    <lineage>
        <taxon>Bacteria</taxon>
        <taxon>Pseudomonadati</taxon>
        <taxon>Pseudomonadota</taxon>
        <taxon>Betaproteobacteria</taxon>
        <taxon>Nitrosomonadales</taxon>
        <taxon>Nitrosomonadaceae</taxon>
        <taxon>Nitrosomonas</taxon>
    </lineage>
</organism>
<dbReference type="RefSeq" id="WP_256214741.1">
    <property type="nucleotide sequence ID" value="NZ_FPBL01000001.1"/>
</dbReference>
<comment type="similarity">
    <text evidence="4">Belongs to the glycosyltransferase 104 family.</text>
</comment>
<name>A0A1I7ETM8_9PROT</name>
<evidence type="ECO:0000256" key="7">
    <source>
        <dbReference type="ARBA" id="ARBA00048472"/>
    </source>
</evidence>
<evidence type="ECO:0000313" key="9">
    <source>
        <dbReference type="Proteomes" id="UP000183926"/>
    </source>
</evidence>
<evidence type="ECO:0000256" key="3">
    <source>
        <dbReference type="ARBA" id="ARBA00024303"/>
    </source>
</evidence>
<dbReference type="Pfam" id="PF10093">
    <property type="entry name" value="EarP"/>
    <property type="match status" value="1"/>
</dbReference>
<gene>
    <name evidence="8" type="ORF">SAMN05216339_1015</name>
</gene>
<evidence type="ECO:0000313" key="8">
    <source>
        <dbReference type="EMBL" id="SFU27271.1"/>
    </source>
</evidence>
<protein>
    <recommendedName>
        <fullName evidence="5">Protein-arginine rhamnosyltransferase</fullName>
    </recommendedName>
    <alternativeName>
        <fullName evidence="6">EF-P arginine rhamnosyltransferase</fullName>
    </alternativeName>
</protein>
<evidence type="ECO:0000256" key="4">
    <source>
        <dbReference type="ARBA" id="ARBA00024346"/>
    </source>
</evidence>
<evidence type="ECO:0000256" key="1">
    <source>
        <dbReference type="ARBA" id="ARBA00022676"/>
    </source>
</evidence>
<comment type="function">
    <text evidence="3">Protein-arginine rhamnosyltransferase that catalyzes the transfer of a single rhamnose to elongation factor P (EF-P) on 'Lys-32', a modification required for EF-P-dependent rescue of polyproline stalled ribosomes.</text>
</comment>
<dbReference type="Proteomes" id="UP000183926">
    <property type="component" value="Unassembled WGS sequence"/>
</dbReference>
<dbReference type="GO" id="GO:0106361">
    <property type="term" value="F:protein-arginine rhamnosyltransferase activity"/>
    <property type="evidence" value="ECO:0007669"/>
    <property type="project" value="InterPro"/>
</dbReference>
<evidence type="ECO:0000256" key="2">
    <source>
        <dbReference type="ARBA" id="ARBA00022679"/>
    </source>
</evidence>